<reference evidence="2" key="1">
    <citation type="submission" date="2020-05" db="EMBL/GenBank/DDBJ databases">
        <title>WGS assembly of Panicum virgatum.</title>
        <authorList>
            <person name="Lovell J.T."/>
            <person name="Jenkins J."/>
            <person name="Shu S."/>
            <person name="Juenger T.E."/>
            <person name="Schmutz J."/>
        </authorList>
    </citation>
    <scope>NUCLEOTIDE SEQUENCE</scope>
    <source>
        <strain evidence="2">AP13</strain>
    </source>
</reference>
<dbReference type="Proteomes" id="UP000823388">
    <property type="component" value="Chromosome 3N"/>
</dbReference>
<gene>
    <name evidence="2" type="ORF">PVAP13_3NG195600</name>
</gene>
<accession>A0A8T0UFQ7</accession>
<evidence type="ECO:0000313" key="2">
    <source>
        <dbReference type="EMBL" id="KAG2620898.1"/>
    </source>
</evidence>
<keyword evidence="3" id="KW-1185">Reference proteome</keyword>
<evidence type="ECO:0000313" key="3">
    <source>
        <dbReference type="Proteomes" id="UP000823388"/>
    </source>
</evidence>
<sequence>MCLVCARRRQGSGAFEVARPHLLFPGTGAHPDPTSRTAAASFCFPSRGSGVSSSPLVAPVPIFSSLATAPVPAKPALPVPSIPISHAHGKAMENVDSTSGTSPARSVSADSTTARSPRLNRLMRKEATCASRRCRRSISRWPSTECSGTS</sequence>
<organism evidence="2 3">
    <name type="scientific">Panicum virgatum</name>
    <name type="common">Blackwell switchgrass</name>
    <dbReference type="NCBI Taxonomy" id="38727"/>
    <lineage>
        <taxon>Eukaryota</taxon>
        <taxon>Viridiplantae</taxon>
        <taxon>Streptophyta</taxon>
        <taxon>Embryophyta</taxon>
        <taxon>Tracheophyta</taxon>
        <taxon>Spermatophyta</taxon>
        <taxon>Magnoliopsida</taxon>
        <taxon>Liliopsida</taxon>
        <taxon>Poales</taxon>
        <taxon>Poaceae</taxon>
        <taxon>PACMAD clade</taxon>
        <taxon>Panicoideae</taxon>
        <taxon>Panicodae</taxon>
        <taxon>Paniceae</taxon>
        <taxon>Panicinae</taxon>
        <taxon>Panicum</taxon>
        <taxon>Panicum sect. Hiantes</taxon>
    </lineage>
</organism>
<comment type="caution">
    <text evidence="2">The sequence shown here is derived from an EMBL/GenBank/DDBJ whole genome shotgun (WGS) entry which is preliminary data.</text>
</comment>
<dbReference type="AlphaFoldDB" id="A0A8T0UFQ7"/>
<dbReference type="EMBL" id="CM029042">
    <property type="protein sequence ID" value="KAG2620898.1"/>
    <property type="molecule type" value="Genomic_DNA"/>
</dbReference>
<name>A0A8T0UFQ7_PANVG</name>
<protein>
    <submittedName>
        <fullName evidence="2">Uncharacterized protein</fullName>
    </submittedName>
</protein>
<proteinExistence type="predicted"/>
<evidence type="ECO:0000256" key="1">
    <source>
        <dbReference type="SAM" id="MobiDB-lite"/>
    </source>
</evidence>
<feature type="compositionally biased region" description="Polar residues" evidence="1">
    <location>
        <begin position="95"/>
        <end position="115"/>
    </location>
</feature>
<feature type="region of interest" description="Disordered" evidence="1">
    <location>
        <begin position="91"/>
        <end position="118"/>
    </location>
</feature>